<feature type="binding site" evidence="12">
    <location>
        <position position="255"/>
    </location>
    <ligand>
        <name>Zn(2+)</name>
        <dbReference type="ChEBI" id="CHEBI:29105"/>
    </ligand>
</feature>
<dbReference type="RefSeq" id="WP_089757837.1">
    <property type="nucleotide sequence ID" value="NZ_FNGO01000002.1"/>
</dbReference>
<evidence type="ECO:0000256" key="10">
    <source>
        <dbReference type="ARBA" id="ARBA00023098"/>
    </source>
</evidence>
<evidence type="ECO:0000256" key="9">
    <source>
        <dbReference type="ARBA" id="ARBA00022833"/>
    </source>
</evidence>
<dbReference type="InterPro" id="IPR011334">
    <property type="entry name" value="UDP-acyl_GlcNac_deAcase_C"/>
</dbReference>
<evidence type="ECO:0000256" key="12">
    <source>
        <dbReference type="HAMAP-Rule" id="MF_00388"/>
    </source>
</evidence>
<sequence length="295" mass="32158">MAATGNKKVEAELIYPRRQTTITSAVELSGRGLHTGKDCHLRLKPAPADTGVLFRRIDLEGRPVISAAADNVHDCRRSLVLGREDKPLVRTVEHLLSACAGLFLDNLVVEMTGPEIPACDGSAEPLARMMAESGSRKLDAPLEVLQLKEEICFQNGDVSLTALPSEDKEVSFSYQLDYGDRPPGRERCSFNLTGDDYLEELAPARTYVLKCEIAELKKAGLARGGSRDNAVIFGPEGAEGRLRFPDEACRHKLLDLIGDLFLAGPVRAHFSAVKSGHSSNQRLARVLVGIRDSLK</sequence>
<accession>A0A1G9HTH0</accession>
<dbReference type="Proteomes" id="UP000199476">
    <property type="component" value="Unassembled WGS sequence"/>
</dbReference>
<dbReference type="GO" id="GO:0046872">
    <property type="term" value="F:metal ion binding"/>
    <property type="evidence" value="ECO:0007669"/>
    <property type="project" value="UniProtKB-KW"/>
</dbReference>
<dbReference type="InterPro" id="IPR015870">
    <property type="entry name" value="UDP-acyl_N-AcGlcN_deAcase_N"/>
</dbReference>
<dbReference type="PANTHER" id="PTHR33694">
    <property type="entry name" value="UDP-3-O-ACYL-N-ACETYLGLUCOSAMINE DEACETYLASE 1, MITOCHONDRIAL-RELATED"/>
    <property type="match status" value="1"/>
</dbReference>
<evidence type="ECO:0000256" key="7">
    <source>
        <dbReference type="ARBA" id="ARBA00022723"/>
    </source>
</evidence>
<keyword evidence="6 12" id="KW-0441">Lipid A biosynthesis</keyword>
<comment type="function">
    <text evidence="2 12">Catalyzes the hydrolysis of UDP-3-O-myristoyl-N-acetylglucosamine to form UDP-3-O-myristoylglucosamine and acetate, the committed step in lipid A biosynthesis.</text>
</comment>
<dbReference type="Gene3D" id="3.30.1700.10">
    <property type="entry name" value="lpxc deacetylase, domain 2"/>
    <property type="match status" value="1"/>
</dbReference>
<keyword evidence="8 12" id="KW-0378">Hydrolase</keyword>
<feature type="binding site" evidence="12">
    <location>
        <position position="94"/>
    </location>
    <ligand>
        <name>Zn(2+)</name>
        <dbReference type="ChEBI" id="CHEBI:29105"/>
    </ligand>
</feature>
<dbReference type="EC" id="3.5.1.108" evidence="4 12"/>
<dbReference type="EMBL" id="FNGO01000002">
    <property type="protein sequence ID" value="SDL16249.1"/>
    <property type="molecule type" value="Genomic_DNA"/>
</dbReference>
<evidence type="ECO:0000256" key="1">
    <source>
        <dbReference type="ARBA" id="ARBA00001947"/>
    </source>
</evidence>
<dbReference type="InterPro" id="IPR020568">
    <property type="entry name" value="Ribosomal_Su5_D2-typ_SF"/>
</dbReference>
<dbReference type="HAMAP" id="MF_00388">
    <property type="entry name" value="LpxC"/>
    <property type="match status" value="1"/>
</dbReference>
<keyword evidence="9 12" id="KW-0862">Zinc</keyword>
<dbReference type="Gene3D" id="3.30.230.20">
    <property type="entry name" value="lpxc deacetylase, domain 1"/>
    <property type="match status" value="1"/>
</dbReference>
<dbReference type="STRING" id="321763.SAMN04488692_10228"/>
<evidence type="ECO:0000313" key="14">
    <source>
        <dbReference type="Proteomes" id="UP000199476"/>
    </source>
</evidence>
<dbReference type="GO" id="GO:0016020">
    <property type="term" value="C:membrane"/>
    <property type="evidence" value="ECO:0007669"/>
    <property type="project" value="GOC"/>
</dbReference>
<dbReference type="InterPro" id="IPR004463">
    <property type="entry name" value="UDP-acyl_GlcNac_deAcase"/>
</dbReference>
<name>A0A1G9HTH0_9FIRM</name>
<organism evidence="13 14">
    <name type="scientific">Halarsenatibacter silvermanii</name>
    <dbReference type="NCBI Taxonomy" id="321763"/>
    <lineage>
        <taxon>Bacteria</taxon>
        <taxon>Bacillati</taxon>
        <taxon>Bacillota</taxon>
        <taxon>Clostridia</taxon>
        <taxon>Halanaerobiales</taxon>
        <taxon>Halarsenatibacteraceae</taxon>
        <taxon>Halarsenatibacter</taxon>
    </lineage>
</organism>
<reference evidence="13 14" key="1">
    <citation type="submission" date="2016-10" db="EMBL/GenBank/DDBJ databases">
        <authorList>
            <person name="de Groot N.N."/>
        </authorList>
    </citation>
    <scope>NUCLEOTIDE SEQUENCE [LARGE SCALE GENOMIC DNA]</scope>
    <source>
        <strain evidence="13 14">SLAS-1</strain>
    </source>
</reference>
<keyword evidence="14" id="KW-1185">Reference proteome</keyword>
<dbReference type="GO" id="GO:0103117">
    <property type="term" value="F:UDP-3-O-acyl-N-acetylglucosamine deacetylase activity"/>
    <property type="evidence" value="ECO:0007669"/>
    <property type="project" value="UniProtKB-UniRule"/>
</dbReference>
<comment type="catalytic activity">
    <reaction evidence="11 12">
        <text>a UDP-3-O-[(3R)-3-hydroxyacyl]-N-acetyl-alpha-D-glucosamine + H2O = a UDP-3-O-[(3R)-3-hydroxyacyl]-alpha-D-glucosamine + acetate</text>
        <dbReference type="Rhea" id="RHEA:67816"/>
        <dbReference type="ChEBI" id="CHEBI:15377"/>
        <dbReference type="ChEBI" id="CHEBI:30089"/>
        <dbReference type="ChEBI" id="CHEBI:137740"/>
        <dbReference type="ChEBI" id="CHEBI:173225"/>
        <dbReference type="EC" id="3.5.1.108"/>
    </reaction>
</comment>
<evidence type="ECO:0000256" key="4">
    <source>
        <dbReference type="ARBA" id="ARBA00012745"/>
    </source>
</evidence>
<keyword evidence="5 12" id="KW-0444">Lipid biosynthesis</keyword>
<dbReference type="SUPFAM" id="SSF54211">
    <property type="entry name" value="Ribosomal protein S5 domain 2-like"/>
    <property type="match status" value="2"/>
</dbReference>
<dbReference type="UniPathway" id="UPA00359">
    <property type="reaction ID" value="UER00478"/>
</dbReference>
<keyword evidence="10 12" id="KW-0443">Lipid metabolism</keyword>
<evidence type="ECO:0000256" key="8">
    <source>
        <dbReference type="ARBA" id="ARBA00022801"/>
    </source>
</evidence>
<dbReference type="GO" id="GO:0009245">
    <property type="term" value="P:lipid A biosynthetic process"/>
    <property type="evidence" value="ECO:0007669"/>
    <property type="project" value="UniProtKB-UniRule"/>
</dbReference>
<feature type="active site" description="Proton donor" evidence="12">
    <location>
        <position position="277"/>
    </location>
</feature>
<proteinExistence type="inferred from homology"/>
<comment type="pathway">
    <text evidence="3 12">Glycolipid biosynthesis; lipid IV(A) biosynthesis; lipid IV(A) from (3R)-3-hydroxytetradecanoyl-[acyl-carrier-protein] and UDP-N-acetyl-alpha-D-glucosamine: step 2/6.</text>
</comment>
<comment type="similarity">
    <text evidence="12">Belongs to the LpxC family.</text>
</comment>
<dbReference type="OrthoDB" id="9772788at2"/>
<comment type="cofactor">
    <cofactor evidence="1 12">
        <name>Zn(2+)</name>
        <dbReference type="ChEBI" id="CHEBI:29105"/>
    </cofactor>
</comment>
<dbReference type="PANTHER" id="PTHR33694:SF1">
    <property type="entry name" value="UDP-3-O-ACYL-N-ACETYLGLUCOSAMINE DEACETYLASE 1, MITOCHONDRIAL-RELATED"/>
    <property type="match status" value="1"/>
</dbReference>
<evidence type="ECO:0000256" key="2">
    <source>
        <dbReference type="ARBA" id="ARBA00002923"/>
    </source>
</evidence>
<gene>
    <name evidence="12" type="primary">lpxC</name>
    <name evidence="13" type="ORF">SAMN04488692_10228</name>
</gene>
<keyword evidence="7 12" id="KW-0479">Metal-binding</keyword>
<protein>
    <recommendedName>
        <fullName evidence="4 12">UDP-3-O-acyl-N-acetylglucosamine deacetylase</fullName>
        <shortName evidence="12">UDP-3-O-acyl-GlcNAc deacetylase</shortName>
        <ecNumber evidence="4 12">3.5.1.108</ecNumber>
    </recommendedName>
    <alternativeName>
        <fullName evidence="12">UDP-3-O-[R-3-hydroxymyristoyl]-N-acetylglucosamine deacetylase</fullName>
    </alternativeName>
</protein>
<evidence type="ECO:0000256" key="5">
    <source>
        <dbReference type="ARBA" id="ARBA00022516"/>
    </source>
</evidence>
<dbReference type="NCBIfam" id="TIGR00325">
    <property type="entry name" value="lpxC"/>
    <property type="match status" value="1"/>
</dbReference>
<evidence type="ECO:0000313" key="13">
    <source>
        <dbReference type="EMBL" id="SDL16249.1"/>
    </source>
</evidence>
<evidence type="ECO:0000256" key="3">
    <source>
        <dbReference type="ARBA" id="ARBA00005002"/>
    </source>
</evidence>
<evidence type="ECO:0000256" key="11">
    <source>
        <dbReference type="ARBA" id="ARBA00024535"/>
    </source>
</evidence>
<dbReference type="AlphaFoldDB" id="A0A1G9HTH0"/>
<dbReference type="Pfam" id="PF03331">
    <property type="entry name" value="LpxC"/>
    <property type="match status" value="1"/>
</dbReference>
<evidence type="ECO:0000256" key="6">
    <source>
        <dbReference type="ARBA" id="ARBA00022556"/>
    </source>
</evidence>
<feature type="binding site" evidence="12">
    <location>
        <position position="251"/>
    </location>
    <ligand>
        <name>Zn(2+)</name>
        <dbReference type="ChEBI" id="CHEBI:29105"/>
    </ligand>
</feature>